<keyword evidence="2" id="KW-0460">Magnesium</keyword>
<sequence length="253" mass="28277">MTITSPLIKVMIESICRASKPLARDFHEINKLRSSRGISSFLQRAQSRSKEIIYDGLMNYRKNCDFLFIDNRDVTIKDDYTGFIAVMDGQANFINAINYFSLSILFLDKKKAIAAVIDAPILQEIFWVEKENGVFMEDPQSHIIPIRNKSKQGLNGAFADCYNIKGSLLNKLLLNGVNVRLMGSALLSFAYVAAERFDALICGSINEHKTAIGKLFLQESRGKVSINDNLLIAGNPNLCDSLEDKLKQTTVAT</sequence>
<dbReference type="Gene3D" id="3.30.540.10">
    <property type="entry name" value="Fructose-1,6-Bisphosphatase, subunit A, domain 1"/>
    <property type="match status" value="1"/>
</dbReference>
<comment type="similarity">
    <text evidence="1">Belongs to the inositol monophosphatase superfamily.</text>
</comment>
<dbReference type="GO" id="GO:0008934">
    <property type="term" value="F:inositol monophosphate 1-phosphatase activity"/>
    <property type="evidence" value="ECO:0007669"/>
    <property type="project" value="TreeGrafter"/>
</dbReference>
<accession>A0A8J3HPQ7</accession>
<dbReference type="AlphaFoldDB" id="A0A8J3HPQ7"/>
<evidence type="ECO:0000256" key="1">
    <source>
        <dbReference type="ARBA" id="ARBA00009759"/>
    </source>
</evidence>
<reference evidence="3 4" key="1">
    <citation type="journal article" date="2021" name="Microb. Ecol.">
        <title>Candidatus Mesenet longicola: Novel Endosymbionts of Brontispa longissima that Induce Cytoplasmic Incompatibility.</title>
        <authorList>
            <person name="Takano S."/>
            <person name="Gotoh Y."/>
            <person name="Hayashi T."/>
        </authorList>
    </citation>
    <scope>NUCLEOTIDE SEQUENCE [LARGE SCALE GENOMIC DNA]</scope>
    <source>
        <strain evidence="3">L5</strain>
    </source>
</reference>
<evidence type="ECO:0000313" key="4">
    <source>
        <dbReference type="Proteomes" id="UP000637906"/>
    </source>
</evidence>
<dbReference type="InterPro" id="IPR000760">
    <property type="entry name" value="Inositol_monophosphatase-like"/>
</dbReference>
<gene>
    <name evidence="3" type="ORF">sL5_05640</name>
</gene>
<dbReference type="PANTHER" id="PTHR20854">
    <property type="entry name" value="INOSITOL MONOPHOSPHATASE"/>
    <property type="match status" value="1"/>
</dbReference>
<dbReference type="SUPFAM" id="SSF56655">
    <property type="entry name" value="Carbohydrate phosphatase"/>
    <property type="match status" value="1"/>
</dbReference>
<keyword evidence="2" id="KW-0479">Metal-binding</keyword>
<evidence type="ECO:0000256" key="2">
    <source>
        <dbReference type="PIRSR" id="PIRSR600760-2"/>
    </source>
</evidence>
<dbReference type="GO" id="GO:0007165">
    <property type="term" value="P:signal transduction"/>
    <property type="evidence" value="ECO:0007669"/>
    <property type="project" value="TreeGrafter"/>
</dbReference>
<dbReference type="PANTHER" id="PTHR20854:SF4">
    <property type="entry name" value="INOSITOL-1-MONOPHOSPHATASE-RELATED"/>
    <property type="match status" value="1"/>
</dbReference>
<organism evidence="3 4">
    <name type="scientific">Candidatus Mesenet longicola</name>
    <dbReference type="NCBI Taxonomy" id="1892558"/>
    <lineage>
        <taxon>Bacteria</taxon>
        <taxon>Pseudomonadati</taxon>
        <taxon>Pseudomonadota</taxon>
        <taxon>Alphaproteobacteria</taxon>
        <taxon>Rickettsiales</taxon>
        <taxon>Anaplasmataceae</taxon>
        <taxon>Candidatus Mesenet</taxon>
    </lineage>
</organism>
<keyword evidence="4" id="KW-1185">Reference proteome</keyword>
<dbReference type="EMBL" id="BNGU01000019">
    <property type="protein sequence ID" value="GHM59571.1"/>
    <property type="molecule type" value="Genomic_DNA"/>
</dbReference>
<dbReference type="Pfam" id="PF00459">
    <property type="entry name" value="Inositol_P"/>
    <property type="match status" value="1"/>
</dbReference>
<dbReference type="Gene3D" id="3.40.190.80">
    <property type="match status" value="1"/>
</dbReference>
<dbReference type="Proteomes" id="UP000637906">
    <property type="component" value="Unassembled WGS sequence"/>
</dbReference>
<name>A0A8J3HPQ7_9RICK</name>
<comment type="cofactor">
    <cofactor evidence="2">
        <name>Mg(2+)</name>
        <dbReference type="ChEBI" id="CHEBI:18420"/>
    </cofactor>
</comment>
<evidence type="ECO:0000313" key="3">
    <source>
        <dbReference type="EMBL" id="GHM59571.1"/>
    </source>
</evidence>
<feature type="binding site" evidence="2">
    <location>
        <position position="88"/>
    </location>
    <ligand>
        <name>Mg(2+)</name>
        <dbReference type="ChEBI" id="CHEBI:18420"/>
        <label>1</label>
        <note>catalytic</note>
    </ligand>
</feature>
<comment type="caution">
    <text evidence="3">The sequence shown here is derived from an EMBL/GenBank/DDBJ whole genome shotgun (WGS) entry which is preliminary data.</text>
</comment>
<dbReference type="GO" id="GO:0006020">
    <property type="term" value="P:inositol metabolic process"/>
    <property type="evidence" value="ECO:0007669"/>
    <property type="project" value="TreeGrafter"/>
</dbReference>
<dbReference type="GO" id="GO:0046872">
    <property type="term" value="F:metal ion binding"/>
    <property type="evidence" value="ECO:0007669"/>
    <property type="project" value="UniProtKB-KW"/>
</dbReference>
<proteinExistence type="inferred from homology"/>
<protein>
    <submittedName>
        <fullName evidence="3">Inositol monophosphatase</fullName>
    </submittedName>
</protein>